<keyword evidence="3" id="KW-1185">Reference proteome</keyword>
<dbReference type="GO" id="GO:0004523">
    <property type="term" value="F:RNA-DNA hybrid ribonuclease activity"/>
    <property type="evidence" value="ECO:0007669"/>
    <property type="project" value="InterPro"/>
</dbReference>
<organism evidence="2 3">
    <name type="scientific">Gossypium harknessii</name>
    <dbReference type="NCBI Taxonomy" id="34285"/>
    <lineage>
        <taxon>Eukaryota</taxon>
        <taxon>Viridiplantae</taxon>
        <taxon>Streptophyta</taxon>
        <taxon>Embryophyta</taxon>
        <taxon>Tracheophyta</taxon>
        <taxon>Spermatophyta</taxon>
        <taxon>Magnoliopsida</taxon>
        <taxon>eudicotyledons</taxon>
        <taxon>Gunneridae</taxon>
        <taxon>Pentapetalae</taxon>
        <taxon>rosids</taxon>
        <taxon>malvids</taxon>
        <taxon>Malvales</taxon>
        <taxon>Malvaceae</taxon>
        <taxon>Malvoideae</taxon>
        <taxon>Gossypium</taxon>
    </lineage>
</organism>
<dbReference type="Gene3D" id="3.30.420.10">
    <property type="entry name" value="Ribonuclease H-like superfamily/Ribonuclease H"/>
    <property type="match status" value="1"/>
</dbReference>
<dbReference type="InterPro" id="IPR012337">
    <property type="entry name" value="RNaseH-like_sf"/>
</dbReference>
<dbReference type="AlphaFoldDB" id="A0A7J9G656"/>
<dbReference type="GO" id="GO:0003676">
    <property type="term" value="F:nucleic acid binding"/>
    <property type="evidence" value="ECO:0007669"/>
    <property type="project" value="InterPro"/>
</dbReference>
<comment type="caution">
    <text evidence="2">The sequence shown here is derived from an EMBL/GenBank/DDBJ whole genome shotgun (WGS) entry which is preliminary data.</text>
</comment>
<dbReference type="Proteomes" id="UP000593560">
    <property type="component" value="Unassembled WGS sequence"/>
</dbReference>
<gene>
    <name evidence="2" type="ORF">Gohar_017432</name>
</gene>
<name>A0A7J9G656_9ROSI</name>
<dbReference type="InterPro" id="IPR036397">
    <property type="entry name" value="RNaseH_sf"/>
</dbReference>
<dbReference type="OrthoDB" id="993340at2759"/>
<dbReference type="InterPro" id="IPR044730">
    <property type="entry name" value="RNase_H-like_dom_plant"/>
</dbReference>
<accession>A0A7J9G656</accession>
<dbReference type="InterPro" id="IPR052929">
    <property type="entry name" value="RNase_H-like_EbsB-rel"/>
</dbReference>
<evidence type="ECO:0000259" key="1">
    <source>
        <dbReference type="Pfam" id="PF13456"/>
    </source>
</evidence>
<evidence type="ECO:0000313" key="3">
    <source>
        <dbReference type="Proteomes" id="UP000593560"/>
    </source>
</evidence>
<dbReference type="CDD" id="cd06222">
    <property type="entry name" value="RNase_H_like"/>
    <property type="match status" value="1"/>
</dbReference>
<dbReference type="SUPFAM" id="SSF53098">
    <property type="entry name" value="Ribonuclease H-like"/>
    <property type="match status" value="1"/>
</dbReference>
<feature type="domain" description="RNase H type-1" evidence="1">
    <location>
        <begin position="2"/>
        <end position="112"/>
    </location>
</feature>
<proteinExistence type="predicted"/>
<sequence length="147" mass="16605">DTGLATTTVLARDYKGEVVGGETYLVSNTADSFVAEARACERALVFAHKMGFRRLEVEGDALSVIKNIRSREVGKSIIRPIIFHIHQLNKKFEVVTFNFVPRKVNEEAHALAIEGRRKGVGQIWTNGVPELVQTVVRKDWIEWEQKT</sequence>
<dbReference type="EMBL" id="JABFAD010000002">
    <property type="protein sequence ID" value="MBA0792993.1"/>
    <property type="molecule type" value="Genomic_DNA"/>
</dbReference>
<protein>
    <recommendedName>
        <fullName evidence="1">RNase H type-1 domain-containing protein</fullName>
    </recommendedName>
</protein>
<dbReference type="Pfam" id="PF13456">
    <property type="entry name" value="RVT_3"/>
    <property type="match status" value="1"/>
</dbReference>
<dbReference type="InterPro" id="IPR002156">
    <property type="entry name" value="RNaseH_domain"/>
</dbReference>
<feature type="non-terminal residue" evidence="2">
    <location>
        <position position="1"/>
    </location>
</feature>
<dbReference type="PANTHER" id="PTHR47074:SF61">
    <property type="entry name" value="RNASE H TYPE-1 DOMAIN-CONTAINING PROTEIN"/>
    <property type="match status" value="1"/>
</dbReference>
<reference evidence="2 3" key="1">
    <citation type="journal article" date="2019" name="Genome Biol. Evol.">
        <title>Insights into the evolution of the New World diploid cottons (Gossypium, subgenus Houzingenia) based on genome sequencing.</title>
        <authorList>
            <person name="Grover C.E."/>
            <person name="Arick M.A. 2nd"/>
            <person name="Thrash A."/>
            <person name="Conover J.L."/>
            <person name="Sanders W.S."/>
            <person name="Peterson D.G."/>
            <person name="Frelichowski J.E."/>
            <person name="Scheffler J.A."/>
            <person name="Scheffler B.E."/>
            <person name="Wendel J.F."/>
        </authorList>
    </citation>
    <scope>NUCLEOTIDE SEQUENCE [LARGE SCALE GENOMIC DNA]</scope>
    <source>
        <strain evidence="2">0</strain>
        <tissue evidence="2">Leaf</tissue>
    </source>
</reference>
<evidence type="ECO:0000313" key="2">
    <source>
        <dbReference type="EMBL" id="MBA0792993.1"/>
    </source>
</evidence>
<dbReference type="PANTHER" id="PTHR47074">
    <property type="entry name" value="BNAC02G40300D PROTEIN"/>
    <property type="match status" value="1"/>
</dbReference>